<dbReference type="SUPFAM" id="SSF54373">
    <property type="entry name" value="FAD-linked reductases, C-terminal domain"/>
    <property type="match status" value="1"/>
</dbReference>
<evidence type="ECO:0000259" key="2">
    <source>
        <dbReference type="Pfam" id="PF01266"/>
    </source>
</evidence>
<dbReference type="AlphaFoldDB" id="A0A7D7WIE5"/>
<dbReference type="Pfam" id="PF01266">
    <property type="entry name" value="DAO"/>
    <property type="match status" value="1"/>
</dbReference>
<reference evidence="3 4" key="1">
    <citation type="journal article" date="2020" name="Front. Microbiol.">
        <title>Design of Bacterial Strain-Specific qPCR Assays Using NGS Data and Publicly Available Resources and Its Application to Track Biocontrol Strains.</title>
        <authorList>
            <person name="Hernandez I."/>
            <person name="Sant C."/>
            <person name="Martinez R."/>
            <person name="Fernandez C."/>
        </authorList>
    </citation>
    <scope>NUCLEOTIDE SEQUENCE [LARGE SCALE GENOMIC DNA]</scope>
    <source>
        <strain evidence="3 4">B24</strain>
    </source>
</reference>
<keyword evidence="1" id="KW-0560">Oxidoreductase</keyword>
<dbReference type="InterPro" id="IPR036188">
    <property type="entry name" value="FAD/NAD-bd_sf"/>
</dbReference>
<evidence type="ECO:0000313" key="4">
    <source>
        <dbReference type="Proteomes" id="UP000515708"/>
    </source>
</evidence>
<dbReference type="Gene3D" id="3.30.9.10">
    <property type="entry name" value="D-Amino Acid Oxidase, subunit A, domain 2"/>
    <property type="match status" value="1"/>
</dbReference>
<dbReference type="RefSeq" id="WP_182252179.1">
    <property type="nucleotide sequence ID" value="NZ_CP043732.1"/>
</dbReference>
<evidence type="ECO:0000313" key="3">
    <source>
        <dbReference type="EMBL" id="QMU97170.1"/>
    </source>
</evidence>
<gene>
    <name evidence="3" type="ORF">FVO59_07990</name>
</gene>
<dbReference type="SUPFAM" id="SSF51905">
    <property type="entry name" value="FAD/NAD(P)-binding domain"/>
    <property type="match status" value="1"/>
</dbReference>
<evidence type="ECO:0000256" key="1">
    <source>
        <dbReference type="ARBA" id="ARBA00023002"/>
    </source>
</evidence>
<dbReference type="Gene3D" id="3.50.50.60">
    <property type="entry name" value="FAD/NAD(P)-binding domain"/>
    <property type="match status" value="2"/>
</dbReference>
<organism evidence="3 4">
    <name type="scientific">Microbacterium esteraromaticum</name>
    <dbReference type="NCBI Taxonomy" id="57043"/>
    <lineage>
        <taxon>Bacteria</taxon>
        <taxon>Bacillati</taxon>
        <taxon>Actinomycetota</taxon>
        <taxon>Actinomycetes</taxon>
        <taxon>Micrococcales</taxon>
        <taxon>Microbacteriaceae</taxon>
        <taxon>Microbacterium</taxon>
    </lineage>
</organism>
<proteinExistence type="predicted"/>
<sequence length="413" mass="44158">MKPQRVVIVGAGIVGLSTAYFLQDRGVEITVVDRVGVAAGASWGNAGWLAPALTVPLPEPAMLRYGAGAMFRRDAALSIPRLFDPLLIRFLAGFAIHSAPSAWRSAMAVFTEMNRVSADAFDELTDGAVDEPTHLAEPLLNGFVSDRARDALARAFDAVVRAGGEADYDVVDGDELRAIEPVLSDRVTTGLRLHGQRYIDPPRFVDSLARAVRGRGGEIIGGFDVTDIRDGARGAEVRGAGGQSLAADAVVIANGAWLGELARSFGVRQPVQPGKGYSFSVVPETMPTHPIDFPGQHVACTPLGDRFRISGVMELSSVDRPFDPRRLASVVTAVRPMLTGIDWEDRREEWFGARPCTPDGLPLIGPTRSPRVFVAGGHGMWGVTLGPLTGRYIASAITGGPADPLMRMFDPLR</sequence>
<dbReference type="GO" id="GO:0016491">
    <property type="term" value="F:oxidoreductase activity"/>
    <property type="evidence" value="ECO:0007669"/>
    <property type="project" value="UniProtKB-KW"/>
</dbReference>
<feature type="domain" description="FAD dependent oxidoreductase" evidence="2">
    <location>
        <begin position="5"/>
        <end position="395"/>
    </location>
</feature>
<dbReference type="Proteomes" id="UP000515708">
    <property type="component" value="Chromosome"/>
</dbReference>
<protein>
    <submittedName>
        <fullName evidence="3">FAD-binding oxidoreductase</fullName>
    </submittedName>
</protein>
<dbReference type="PRINTS" id="PR00419">
    <property type="entry name" value="ADXRDTASE"/>
</dbReference>
<accession>A0A7D7WIE5</accession>
<dbReference type="PANTHER" id="PTHR13847">
    <property type="entry name" value="SARCOSINE DEHYDROGENASE-RELATED"/>
    <property type="match status" value="1"/>
</dbReference>
<dbReference type="GO" id="GO:0005737">
    <property type="term" value="C:cytoplasm"/>
    <property type="evidence" value="ECO:0007669"/>
    <property type="project" value="TreeGrafter"/>
</dbReference>
<name>A0A7D7WIE5_9MICO</name>
<dbReference type="EMBL" id="CP043732">
    <property type="protein sequence ID" value="QMU97170.1"/>
    <property type="molecule type" value="Genomic_DNA"/>
</dbReference>
<dbReference type="InterPro" id="IPR006076">
    <property type="entry name" value="FAD-dep_OxRdtase"/>
</dbReference>
<dbReference type="PANTHER" id="PTHR13847:SF289">
    <property type="entry name" value="GLYCINE OXIDASE"/>
    <property type="match status" value="1"/>
</dbReference>